<evidence type="ECO:0000256" key="8">
    <source>
        <dbReference type="SAM" id="SignalP"/>
    </source>
</evidence>
<keyword evidence="11" id="KW-1185">Reference proteome</keyword>
<gene>
    <name evidence="10" type="ORF">QBC46DRAFT_378999</name>
</gene>
<evidence type="ECO:0000256" key="7">
    <source>
        <dbReference type="ARBA" id="ARBA00023288"/>
    </source>
</evidence>
<evidence type="ECO:0000259" key="9">
    <source>
        <dbReference type="Pfam" id="PF20238"/>
    </source>
</evidence>
<evidence type="ECO:0000256" key="4">
    <source>
        <dbReference type="ARBA" id="ARBA00022729"/>
    </source>
</evidence>
<organism evidence="10 11">
    <name type="scientific">Diplogelasinospora grovesii</name>
    <dbReference type="NCBI Taxonomy" id="303347"/>
    <lineage>
        <taxon>Eukaryota</taxon>
        <taxon>Fungi</taxon>
        <taxon>Dikarya</taxon>
        <taxon>Ascomycota</taxon>
        <taxon>Pezizomycotina</taxon>
        <taxon>Sordariomycetes</taxon>
        <taxon>Sordariomycetidae</taxon>
        <taxon>Sordariales</taxon>
        <taxon>Diplogelasinosporaceae</taxon>
        <taxon>Diplogelasinospora</taxon>
    </lineage>
</organism>
<evidence type="ECO:0000256" key="5">
    <source>
        <dbReference type="ARBA" id="ARBA00023136"/>
    </source>
</evidence>
<accession>A0AAN6NBU5</accession>
<dbReference type="AlphaFoldDB" id="A0AAN6NBU5"/>
<dbReference type="InterPro" id="IPR046530">
    <property type="entry name" value="BIM1-like_dom"/>
</dbReference>
<evidence type="ECO:0000256" key="6">
    <source>
        <dbReference type="ARBA" id="ARBA00023180"/>
    </source>
</evidence>
<dbReference type="InterPro" id="IPR046936">
    <property type="entry name" value="BIM1-like"/>
</dbReference>
<feature type="signal peptide" evidence="8">
    <location>
        <begin position="1"/>
        <end position="18"/>
    </location>
</feature>
<comment type="caution">
    <text evidence="10">The sequence shown here is derived from an EMBL/GenBank/DDBJ whole genome shotgun (WGS) entry which is preliminary data.</text>
</comment>
<feature type="chain" id="PRO_5042829941" description="Copper acquisition factor BIM1-like domain-containing protein" evidence="8">
    <location>
        <begin position="19"/>
        <end position="255"/>
    </location>
</feature>
<evidence type="ECO:0000256" key="3">
    <source>
        <dbReference type="ARBA" id="ARBA00022622"/>
    </source>
</evidence>
<dbReference type="PANTHER" id="PTHR34992">
    <property type="entry name" value="HYPHAL ANASTAMOSIS-7 PROTEIN"/>
    <property type="match status" value="1"/>
</dbReference>
<name>A0AAN6NBU5_9PEZI</name>
<feature type="domain" description="Copper acquisition factor BIM1-like" evidence="9">
    <location>
        <begin position="17"/>
        <end position="178"/>
    </location>
</feature>
<keyword evidence="6" id="KW-0325">Glycoprotein</keyword>
<keyword evidence="7" id="KW-0449">Lipoprotein</keyword>
<proteinExistence type="predicted"/>
<keyword evidence="4 8" id="KW-0732">Signal</keyword>
<dbReference type="CDD" id="cd21176">
    <property type="entry name" value="LPMO_auxiliary-like"/>
    <property type="match status" value="1"/>
</dbReference>
<evidence type="ECO:0000313" key="10">
    <source>
        <dbReference type="EMBL" id="KAK3942877.1"/>
    </source>
</evidence>
<keyword evidence="2" id="KW-1003">Cell membrane</keyword>
<evidence type="ECO:0000313" key="11">
    <source>
        <dbReference type="Proteomes" id="UP001303473"/>
    </source>
</evidence>
<evidence type="ECO:0000256" key="1">
    <source>
        <dbReference type="ARBA" id="ARBA00004609"/>
    </source>
</evidence>
<keyword evidence="3" id="KW-0336">GPI-anchor</keyword>
<dbReference type="GO" id="GO:0098552">
    <property type="term" value="C:side of membrane"/>
    <property type="evidence" value="ECO:0007669"/>
    <property type="project" value="UniProtKB-KW"/>
</dbReference>
<keyword evidence="5" id="KW-0472">Membrane</keyword>
<dbReference type="EMBL" id="MU853770">
    <property type="protein sequence ID" value="KAK3942877.1"/>
    <property type="molecule type" value="Genomic_DNA"/>
</dbReference>
<reference evidence="11" key="1">
    <citation type="journal article" date="2023" name="Mol. Phylogenet. Evol.">
        <title>Genome-scale phylogeny and comparative genomics of the fungal order Sordariales.</title>
        <authorList>
            <person name="Hensen N."/>
            <person name="Bonometti L."/>
            <person name="Westerberg I."/>
            <person name="Brannstrom I.O."/>
            <person name="Guillou S."/>
            <person name="Cros-Aarteil S."/>
            <person name="Calhoun S."/>
            <person name="Haridas S."/>
            <person name="Kuo A."/>
            <person name="Mondo S."/>
            <person name="Pangilinan J."/>
            <person name="Riley R."/>
            <person name="LaButti K."/>
            <person name="Andreopoulos B."/>
            <person name="Lipzen A."/>
            <person name="Chen C."/>
            <person name="Yan M."/>
            <person name="Daum C."/>
            <person name="Ng V."/>
            <person name="Clum A."/>
            <person name="Steindorff A."/>
            <person name="Ohm R.A."/>
            <person name="Martin F."/>
            <person name="Silar P."/>
            <person name="Natvig D.O."/>
            <person name="Lalanne C."/>
            <person name="Gautier V."/>
            <person name="Ament-Velasquez S.L."/>
            <person name="Kruys A."/>
            <person name="Hutchinson M.I."/>
            <person name="Powell A.J."/>
            <person name="Barry K."/>
            <person name="Miller A.N."/>
            <person name="Grigoriev I.V."/>
            <person name="Debuchy R."/>
            <person name="Gladieux P."/>
            <person name="Hiltunen Thoren M."/>
            <person name="Johannesson H."/>
        </authorList>
    </citation>
    <scope>NUCLEOTIDE SEQUENCE [LARGE SCALE GENOMIC DNA]</scope>
    <source>
        <strain evidence="11">CBS 340.73</strain>
    </source>
</reference>
<dbReference type="Pfam" id="PF20238">
    <property type="entry name" value="BIM1-like_dom"/>
    <property type="match status" value="1"/>
</dbReference>
<dbReference type="Proteomes" id="UP001303473">
    <property type="component" value="Unassembled WGS sequence"/>
</dbReference>
<evidence type="ECO:0000256" key="2">
    <source>
        <dbReference type="ARBA" id="ARBA00022475"/>
    </source>
</evidence>
<dbReference type="PANTHER" id="PTHR34992:SF10">
    <property type="entry name" value="COPPER ACQUISITION FACTOR BIM1-LIKE DOMAIN-CONTAINING PROTEIN"/>
    <property type="match status" value="1"/>
</dbReference>
<dbReference type="GO" id="GO:0005886">
    <property type="term" value="C:plasma membrane"/>
    <property type="evidence" value="ECO:0007669"/>
    <property type="project" value="UniProtKB-SubCell"/>
</dbReference>
<protein>
    <recommendedName>
        <fullName evidence="9">Copper acquisition factor BIM1-like domain-containing protein</fullName>
    </recommendedName>
</protein>
<comment type="subcellular location">
    <subcellularLocation>
        <location evidence="1">Cell membrane</location>
        <topology evidence="1">Lipid-anchor</topology>
        <topology evidence="1">GPI-anchor</topology>
    </subcellularLocation>
</comment>
<sequence length="255" mass="27101">MMSTYLVPLFLFLLSVQGHTVITYPGWRGMNLITNATFPFGMQWMYPCGGIGVTANRTTWPIDGGAVAVQPGWFRGHSTALMYINLGLGADPSNYSMPMVPMFEVTGPAGDNPYPGQFCVPSVPLPQGVSPKNGDLASIQVVELAKHGAGMYSCVDIIFTDDMSQVAPVNETNCYNSSDLRVDAVKVVRDSEVSSVCTVADASETTGDIWGTASATSNRSSLFPTGPTNNSSSGHTVKSDLPLGFFVLLGSLLLL</sequence>